<sequence>MKNHIYLWVCLITVTFSHFSAVGQSARKIANKARPSYLEIGLGLDYSTYRDFATSPLVYRGLAQNISLHYQRMDKVRETRFGGDYYHSNTYASLVKNEVAVAAVTTLTFNFSKLYQIKSISSDKWSYKAGGMALFTGNLRANPTLQNATYGYEIFFNLLGSAKITRDLSRQTEKSRKFLFIKYKLKPRDKNLSFQLNVGLLNHNIRNGYTYINQESLLNSGNFLFADYEINSFSGFRMSSALEYTHFLANKNALKFSYVWDAYTTGGEENQFEASHHNLKIALLFGLKK</sequence>
<dbReference type="AlphaFoldDB" id="A0A1M6K1P8"/>
<evidence type="ECO:0000313" key="1">
    <source>
        <dbReference type="EMBL" id="SHJ52792.1"/>
    </source>
</evidence>
<dbReference type="Proteomes" id="UP000184474">
    <property type="component" value="Unassembled WGS sequence"/>
</dbReference>
<dbReference type="RefSeq" id="WP_139280857.1">
    <property type="nucleotide sequence ID" value="NZ_FRAA01000001.1"/>
</dbReference>
<reference evidence="2" key="1">
    <citation type="submission" date="2016-11" db="EMBL/GenBank/DDBJ databases">
        <authorList>
            <person name="Varghese N."/>
            <person name="Submissions S."/>
        </authorList>
    </citation>
    <scope>NUCLEOTIDE SEQUENCE [LARGE SCALE GENOMIC DNA]</scope>
    <source>
        <strain evidence="2">DSM 26134</strain>
    </source>
</reference>
<keyword evidence="2" id="KW-1185">Reference proteome</keyword>
<organism evidence="1 2">
    <name type="scientific">Reichenbachiella agariperforans</name>
    <dbReference type="NCBI Taxonomy" id="156994"/>
    <lineage>
        <taxon>Bacteria</taxon>
        <taxon>Pseudomonadati</taxon>
        <taxon>Bacteroidota</taxon>
        <taxon>Cytophagia</taxon>
        <taxon>Cytophagales</taxon>
        <taxon>Reichenbachiellaceae</taxon>
        <taxon>Reichenbachiella</taxon>
    </lineage>
</organism>
<proteinExistence type="predicted"/>
<gene>
    <name evidence="1" type="ORF">SAMN04488028_101409</name>
</gene>
<dbReference type="EMBL" id="FRAA01000001">
    <property type="protein sequence ID" value="SHJ52792.1"/>
    <property type="molecule type" value="Genomic_DNA"/>
</dbReference>
<evidence type="ECO:0000313" key="2">
    <source>
        <dbReference type="Proteomes" id="UP000184474"/>
    </source>
</evidence>
<protein>
    <submittedName>
        <fullName evidence="1">Uncharacterized protein</fullName>
    </submittedName>
</protein>
<name>A0A1M6K1P8_REIAG</name>
<accession>A0A1M6K1P8</accession>